<dbReference type="InterPro" id="IPR011990">
    <property type="entry name" value="TPR-like_helical_dom_sf"/>
</dbReference>
<keyword evidence="2" id="KW-1185">Reference proteome</keyword>
<proteinExistence type="predicted"/>
<organism evidence="1 2">
    <name type="scientific">Tigriopus californicus</name>
    <name type="common">Marine copepod</name>
    <dbReference type="NCBI Taxonomy" id="6832"/>
    <lineage>
        <taxon>Eukaryota</taxon>
        <taxon>Metazoa</taxon>
        <taxon>Ecdysozoa</taxon>
        <taxon>Arthropoda</taxon>
        <taxon>Crustacea</taxon>
        <taxon>Multicrustacea</taxon>
        <taxon>Hexanauplia</taxon>
        <taxon>Copepoda</taxon>
        <taxon>Harpacticoida</taxon>
        <taxon>Harpacticidae</taxon>
        <taxon>Tigriopus</taxon>
    </lineage>
</organism>
<reference evidence="1 2" key="1">
    <citation type="journal article" date="2018" name="Nat. Ecol. Evol.">
        <title>Genomic signatures of mitonuclear coevolution across populations of Tigriopus californicus.</title>
        <authorList>
            <person name="Barreto F.S."/>
            <person name="Watson E.T."/>
            <person name="Lima T.G."/>
            <person name="Willett C.S."/>
            <person name="Edmands S."/>
            <person name="Li W."/>
            <person name="Burton R.S."/>
        </authorList>
    </citation>
    <scope>NUCLEOTIDE SEQUENCE [LARGE SCALE GENOMIC DNA]</scope>
    <source>
        <strain evidence="1 2">San Diego</strain>
    </source>
</reference>
<accession>A0A553N8W8</accession>
<protein>
    <submittedName>
        <fullName evidence="1">Uncharacterized protein</fullName>
    </submittedName>
</protein>
<comment type="caution">
    <text evidence="1">The sequence shown here is derived from an EMBL/GenBank/DDBJ whole genome shotgun (WGS) entry which is preliminary data.</text>
</comment>
<dbReference type="Proteomes" id="UP000318571">
    <property type="component" value="Chromosome 8"/>
</dbReference>
<dbReference type="AlphaFoldDB" id="A0A553N8W8"/>
<sequence>MNSTRSRRQNIKQSWCFDCHCPRCCDPSELGSELGTLHCPECNDTEGYLRLIHPLAYDSDYGCHKCQSMMSQKTVIELENDLESSLNKLIHLRGQKYVEALLHQAELTKRSNHFHPNHYLQMRLQSELISHLGNIPGYFYFELSDEMVRLKRDLCLHFIEVFSKVDPGFSDWRGTTQYELANTEATLAQRSFDSGTIPLKEFQTKLEAIITLNQEAVSVLEVEDEESHAFEIGLRARKNVRDLKDIVRFSEFL</sequence>
<gene>
    <name evidence="1" type="ORF">TCAL_03171</name>
</gene>
<name>A0A553N8W8_TIGCA</name>
<evidence type="ECO:0000313" key="1">
    <source>
        <dbReference type="EMBL" id="TRY61875.1"/>
    </source>
</evidence>
<dbReference type="STRING" id="6832.A0A553N8W8"/>
<evidence type="ECO:0000313" key="2">
    <source>
        <dbReference type="Proteomes" id="UP000318571"/>
    </source>
</evidence>
<dbReference type="PANTHER" id="PTHR46455:SF5">
    <property type="entry name" value="SET AND MYND DOMAIN CONTAINING, ARTHROPOD-SPECIFIC, MEMBER 4, ISOFORM A"/>
    <property type="match status" value="1"/>
</dbReference>
<dbReference type="Gene3D" id="1.25.40.10">
    <property type="entry name" value="Tetratricopeptide repeat domain"/>
    <property type="match status" value="1"/>
</dbReference>
<dbReference type="EMBL" id="VCGU01000459">
    <property type="protein sequence ID" value="TRY61875.1"/>
    <property type="molecule type" value="Genomic_DNA"/>
</dbReference>
<dbReference type="InterPro" id="IPR053010">
    <property type="entry name" value="SET_SmydA-8"/>
</dbReference>
<dbReference type="PANTHER" id="PTHR46455">
    <property type="entry name" value="SET AND MYND DOMAIN CONTAINING, ARTHROPOD-SPECIFIC, MEMBER 4, ISOFORM A"/>
    <property type="match status" value="1"/>
</dbReference>